<comment type="caution">
    <text evidence="4">The sequence shown here is derived from an EMBL/GenBank/DDBJ whole genome shotgun (WGS) entry which is preliminary data.</text>
</comment>
<dbReference type="InterPro" id="IPR058548">
    <property type="entry name" value="MlaB-like_STAS"/>
</dbReference>
<dbReference type="InterPro" id="IPR003658">
    <property type="entry name" value="Anti-sigma_ant"/>
</dbReference>
<keyword evidence="5" id="KW-1185">Reference proteome</keyword>
<dbReference type="PANTHER" id="PTHR33495">
    <property type="entry name" value="ANTI-SIGMA FACTOR ANTAGONIST TM_1081-RELATED-RELATED"/>
    <property type="match status" value="1"/>
</dbReference>
<evidence type="ECO:0000313" key="5">
    <source>
        <dbReference type="Proteomes" id="UP000186040"/>
    </source>
</evidence>
<dbReference type="GO" id="GO:0043856">
    <property type="term" value="F:anti-sigma factor antagonist activity"/>
    <property type="evidence" value="ECO:0007669"/>
    <property type="project" value="InterPro"/>
</dbReference>
<evidence type="ECO:0000259" key="3">
    <source>
        <dbReference type="PROSITE" id="PS50801"/>
    </source>
</evidence>
<feature type="domain" description="STAS" evidence="3">
    <location>
        <begin position="14"/>
        <end position="115"/>
    </location>
</feature>
<accession>A0A1Q9LJY2</accession>
<comment type="similarity">
    <text evidence="1 2">Belongs to the anti-sigma-factor antagonist family.</text>
</comment>
<dbReference type="CDD" id="cd07043">
    <property type="entry name" value="STAS_anti-anti-sigma_factors"/>
    <property type="match status" value="1"/>
</dbReference>
<dbReference type="Gene3D" id="3.30.750.24">
    <property type="entry name" value="STAS domain"/>
    <property type="match status" value="1"/>
</dbReference>
<organism evidence="4 5">
    <name type="scientific">Actinokineospora bangkokensis</name>
    <dbReference type="NCBI Taxonomy" id="1193682"/>
    <lineage>
        <taxon>Bacteria</taxon>
        <taxon>Bacillati</taxon>
        <taxon>Actinomycetota</taxon>
        <taxon>Actinomycetes</taxon>
        <taxon>Pseudonocardiales</taxon>
        <taxon>Pseudonocardiaceae</taxon>
        <taxon>Actinokineospora</taxon>
    </lineage>
</organism>
<dbReference type="EMBL" id="MKQR01000017">
    <property type="protein sequence ID" value="OLR92304.1"/>
    <property type="molecule type" value="Genomic_DNA"/>
</dbReference>
<dbReference type="Pfam" id="PF13466">
    <property type="entry name" value="STAS_2"/>
    <property type="match status" value="1"/>
</dbReference>
<protein>
    <recommendedName>
        <fullName evidence="2">Anti-sigma factor antagonist</fullName>
    </recommendedName>
</protein>
<dbReference type="STRING" id="1193682.BJP25_22690"/>
<dbReference type="PROSITE" id="PS50801">
    <property type="entry name" value="STAS"/>
    <property type="match status" value="1"/>
</dbReference>
<proteinExistence type="inferred from homology"/>
<dbReference type="InterPro" id="IPR002645">
    <property type="entry name" value="STAS_dom"/>
</dbReference>
<dbReference type="AlphaFoldDB" id="A0A1Q9LJY2"/>
<gene>
    <name evidence="4" type="ORF">BJP25_22690</name>
</gene>
<dbReference type="SUPFAM" id="SSF52091">
    <property type="entry name" value="SpoIIaa-like"/>
    <property type="match status" value="1"/>
</dbReference>
<reference evidence="4 5" key="1">
    <citation type="submission" date="2016-10" db="EMBL/GenBank/DDBJ databases">
        <title>The Draft Genome Sequence of Actinokineospora bangkokensis 44EHWT reveals the biosynthetic pathway of antifungal compounds Thailandins with unusual extender unit butylmalonyl-CoA.</title>
        <authorList>
            <person name="Greule A."/>
            <person name="Intra B."/>
            <person name="Flemming S."/>
            <person name="Rommel M.G."/>
            <person name="Panbangred W."/>
            <person name="Bechthold A."/>
        </authorList>
    </citation>
    <scope>NUCLEOTIDE SEQUENCE [LARGE SCALE GENOMIC DNA]</scope>
    <source>
        <strain evidence="4 5">44EHW</strain>
    </source>
</reference>
<dbReference type="NCBIfam" id="TIGR00377">
    <property type="entry name" value="ant_ant_sig"/>
    <property type="match status" value="1"/>
</dbReference>
<evidence type="ECO:0000256" key="2">
    <source>
        <dbReference type="RuleBase" id="RU003749"/>
    </source>
</evidence>
<name>A0A1Q9LJY2_9PSEU</name>
<dbReference type="InterPro" id="IPR036513">
    <property type="entry name" value="STAS_dom_sf"/>
</dbReference>
<dbReference type="Proteomes" id="UP000186040">
    <property type="component" value="Unassembled WGS sequence"/>
</dbReference>
<sequence length="115" mass="12177">MTIDHDQRTGGHHLVVTGDLDYTNATELEQVLTDLHLDAGDTLTLDLGHLEFCDSTGLSTLIAAHRKVDRAGARIALTAVEPNLARVMEITGISHLFGPQTTSATSPADEGTTGT</sequence>
<dbReference type="PANTHER" id="PTHR33495:SF2">
    <property type="entry name" value="ANTI-SIGMA FACTOR ANTAGONIST TM_1081-RELATED"/>
    <property type="match status" value="1"/>
</dbReference>
<evidence type="ECO:0000256" key="1">
    <source>
        <dbReference type="ARBA" id="ARBA00009013"/>
    </source>
</evidence>
<evidence type="ECO:0000313" key="4">
    <source>
        <dbReference type="EMBL" id="OLR92304.1"/>
    </source>
</evidence>